<keyword evidence="2" id="KW-1133">Transmembrane helix</keyword>
<evidence type="ECO:0000256" key="2">
    <source>
        <dbReference type="SAM" id="Phobius"/>
    </source>
</evidence>
<reference evidence="3 4" key="1">
    <citation type="submission" date="2017-05" db="EMBL/GenBank/DDBJ databases">
        <title>Vagococcus spp. assemblies.</title>
        <authorList>
            <person name="Gulvik C.A."/>
        </authorList>
    </citation>
    <scope>NUCLEOTIDE SEQUENCE [LARGE SCALE GENOMIC DNA]</scope>
    <source>
        <strain evidence="3 4">SS1995</strain>
    </source>
</reference>
<keyword evidence="4" id="KW-1185">Reference proteome</keyword>
<evidence type="ECO:0000313" key="4">
    <source>
        <dbReference type="Proteomes" id="UP000287857"/>
    </source>
</evidence>
<organism evidence="3 4">
    <name type="scientific">Vagococcus vulneris</name>
    <dbReference type="NCBI Taxonomy" id="1977869"/>
    <lineage>
        <taxon>Bacteria</taxon>
        <taxon>Bacillati</taxon>
        <taxon>Bacillota</taxon>
        <taxon>Bacilli</taxon>
        <taxon>Lactobacillales</taxon>
        <taxon>Enterococcaceae</taxon>
        <taxon>Vagococcus</taxon>
    </lineage>
</organism>
<protein>
    <submittedName>
        <fullName evidence="3">Uncharacterized protein</fullName>
    </submittedName>
</protein>
<dbReference type="OrthoDB" id="2200318at2"/>
<dbReference type="AlphaFoldDB" id="A0A430A1K2"/>
<name>A0A430A1K2_9ENTE</name>
<feature type="region of interest" description="Disordered" evidence="1">
    <location>
        <begin position="91"/>
        <end position="112"/>
    </location>
</feature>
<keyword evidence="2" id="KW-0472">Membrane</keyword>
<comment type="caution">
    <text evidence="3">The sequence shown here is derived from an EMBL/GenBank/DDBJ whole genome shotgun (WGS) entry which is preliminary data.</text>
</comment>
<evidence type="ECO:0000313" key="3">
    <source>
        <dbReference type="EMBL" id="RSU00244.1"/>
    </source>
</evidence>
<dbReference type="Proteomes" id="UP000287857">
    <property type="component" value="Unassembled WGS sequence"/>
</dbReference>
<gene>
    <name evidence="3" type="ORF">CBF37_02805</name>
</gene>
<dbReference type="RefSeq" id="WP_125983196.1">
    <property type="nucleotide sequence ID" value="NZ_NGJS01000002.1"/>
</dbReference>
<accession>A0A430A1K2</accession>
<evidence type="ECO:0000256" key="1">
    <source>
        <dbReference type="SAM" id="MobiDB-lite"/>
    </source>
</evidence>
<sequence>MSSEKRQLTRSLKNDRNKKDLLRTELNNATDPNVRLELTKMLLDVEKKEKRKKITKWISLFSGLIIISFILFYLGTNSTKNHVNKNLAKVSHTTNSQSASSKSTSTSSTISETNLSENQLKKWVMAILELAPAPPSKYVLNVRIDDKDKLAYISAGIDQMDGFGTFRVNVKGQLEFMPYMGQFSGNDWTVISEKYMDTSLAKEYFDEQKKKQTSANDSLNNVKKQLVGKKYVIKPILYDDMDAEQAMNDNKAPQNLIHDGMQPITFTSENSVHIELAGTYRPDYDETYTVSNDTINLKDYYIPYTYSDGNFSFDTWTTEESGHTITWAMTSQ</sequence>
<feature type="transmembrane region" description="Helical" evidence="2">
    <location>
        <begin position="57"/>
        <end position="75"/>
    </location>
</feature>
<keyword evidence="2" id="KW-0812">Transmembrane</keyword>
<feature type="region of interest" description="Disordered" evidence="1">
    <location>
        <begin position="1"/>
        <end position="20"/>
    </location>
</feature>
<proteinExistence type="predicted"/>
<dbReference type="EMBL" id="NGJS01000002">
    <property type="protein sequence ID" value="RSU00244.1"/>
    <property type="molecule type" value="Genomic_DNA"/>
</dbReference>